<evidence type="ECO:0000313" key="3">
    <source>
        <dbReference type="Proteomes" id="UP000233387"/>
    </source>
</evidence>
<dbReference type="OrthoDB" id="1525338at2"/>
<feature type="region of interest" description="Disordered" evidence="1">
    <location>
        <begin position="106"/>
        <end position="135"/>
    </location>
</feature>
<organism evidence="2 3">
    <name type="scientific">Raineya orbicola</name>
    <dbReference type="NCBI Taxonomy" id="2016530"/>
    <lineage>
        <taxon>Bacteria</taxon>
        <taxon>Pseudomonadati</taxon>
        <taxon>Bacteroidota</taxon>
        <taxon>Cytophagia</taxon>
        <taxon>Cytophagales</taxon>
        <taxon>Raineyaceae</taxon>
        <taxon>Raineya</taxon>
    </lineage>
</organism>
<accession>A0A2N3I2U3</accession>
<sequence length="135" mass="15615">MKRCKTQLGYFVLKECGAVAVAQCNSCKGYFCIKHLHGELEAIKGLEPDKETGIVKTKPEEREILCVECFAKRQKAKEVATSTTNYDDWLWYFVMRDSFYSQSHFRPFSHQDSSRMKEKNEEFTDETSDGGFLDS</sequence>
<dbReference type="RefSeq" id="WP_101359856.1">
    <property type="nucleotide sequence ID" value="NZ_NKXO01000066.1"/>
</dbReference>
<dbReference type="Proteomes" id="UP000233387">
    <property type="component" value="Unassembled WGS sequence"/>
</dbReference>
<evidence type="ECO:0000256" key="1">
    <source>
        <dbReference type="SAM" id="MobiDB-lite"/>
    </source>
</evidence>
<keyword evidence="3" id="KW-1185">Reference proteome</keyword>
<protein>
    <submittedName>
        <fullName evidence="2">Uncharacterized protein</fullName>
    </submittedName>
</protein>
<dbReference type="EMBL" id="NKXO01000066">
    <property type="protein sequence ID" value="PKQ64627.1"/>
    <property type="molecule type" value="Genomic_DNA"/>
</dbReference>
<feature type="compositionally biased region" description="Basic and acidic residues" evidence="1">
    <location>
        <begin position="112"/>
        <end position="122"/>
    </location>
</feature>
<comment type="caution">
    <text evidence="2">The sequence shown here is derived from an EMBL/GenBank/DDBJ whole genome shotgun (WGS) entry which is preliminary data.</text>
</comment>
<proteinExistence type="predicted"/>
<dbReference type="AlphaFoldDB" id="A0A2N3I2U3"/>
<reference evidence="2 3" key="1">
    <citation type="submission" date="2017-06" db="EMBL/GenBank/DDBJ databases">
        <title>Raineya orbicola gen. nov., sp. nov. a slightly thermophilic bacterium of the phylum Bacteroidetes and the description of Raineyaceae fam. nov.</title>
        <authorList>
            <person name="Albuquerque L."/>
            <person name="Polonia A.R.M."/>
            <person name="Barroso C."/>
            <person name="Froufe H.J.C."/>
            <person name="Lage O."/>
            <person name="Lobo-Da-Cunha A."/>
            <person name="Egas C."/>
            <person name="Da Costa M.S."/>
        </authorList>
    </citation>
    <scope>NUCLEOTIDE SEQUENCE [LARGE SCALE GENOMIC DNA]</scope>
    <source>
        <strain evidence="2 3">SPSPC-11</strain>
    </source>
</reference>
<gene>
    <name evidence="2" type="ORF">Rain11_2596</name>
</gene>
<name>A0A2N3I2U3_9BACT</name>
<evidence type="ECO:0000313" key="2">
    <source>
        <dbReference type="EMBL" id="PKQ64627.1"/>
    </source>
</evidence>